<comment type="caution">
    <text evidence="10">The sequence shown here is derived from an EMBL/GenBank/DDBJ whole genome shotgun (WGS) entry which is preliminary data.</text>
</comment>
<evidence type="ECO:0000256" key="1">
    <source>
        <dbReference type="ARBA" id="ARBA00001913"/>
    </source>
</evidence>
<dbReference type="InterPro" id="IPR034033">
    <property type="entry name" value="Serralysin-like"/>
</dbReference>
<dbReference type="SUPFAM" id="SSF49899">
    <property type="entry name" value="Concanavalin A-like lectins/glucanases"/>
    <property type="match status" value="1"/>
</dbReference>
<dbReference type="InterPro" id="IPR003995">
    <property type="entry name" value="RTX_toxin_determinant-A"/>
</dbReference>
<evidence type="ECO:0000256" key="4">
    <source>
        <dbReference type="ARBA" id="ARBA00022525"/>
    </source>
</evidence>
<dbReference type="InterPro" id="IPR050557">
    <property type="entry name" value="RTX_toxin/Mannuronan_C5-epim"/>
</dbReference>
<dbReference type="InterPro" id="IPR013858">
    <property type="entry name" value="Peptidase_M10B_C"/>
</dbReference>
<dbReference type="InterPro" id="IPR013320">
    <property type="entry name" value="ConA-like_dom_sf"/>
</dbReference>
<dbReference type="Pfam" id="PF13385">
    <property type="entry name" value="Laminin_G_3"/>
    <property type="match status" value="1"/>
</dbReference>
<dbReference type="OrthoDB" id="733404at2"/>
<evidence type="ECO:0000256" key="7">
    <source>
        <dbReference type="ARBA" id="ARBA00023026"/>
    </source>
</evidence>
<dbReference type="AlphaFoldDB" id="A0A2T0WS03"/>
<dbReference type="SUPFAM" id="SSF51120">
    <property type="entry name" value="beta-Roll"/>
    <property type="match status" value="3"/>
</dbReference>
<dbReference type="Gene3D" id="3.40.390.10">
    <property type="entry name" value="Collagenase (Catalytic Domain)"/>
    <property type="match status" value="1"/>
</dbReference>
<keyword evidence="5" id="KW-0800">Toxin</keyword>
<dbReference type="InterPro" id="IPR001343">
    <property type="entry name" value="Hemolysn_Ca-bd"/>
</dbReference>
<dbReference type="InterPro" id="IPR018511">
    <property type="entry name" value="Hemolysin-typ_Ca-bd_CS"/>
</dbReference>
<dbReference type="PANTHER" id="PTHR38340">
    <property type="entry name" value="S-LAYER PROTEIN"/>
    <property type="match status" value="1"/>
</dbReference>
<dbReference type="EMBL" id="PVTQ01000006">
    <property type="protein sequence ID" value="PRY89470.1"/>
    <property type="molecule type" value="Genomic_DNA"/>
</dbReference>
<dbReference type="GO" id="GO:0016020">
    <property type="term" value="C:membrane"/>
    <property type="evidence" value="ECO:0007669"/>
    <property type="project" value="UniProtKB-SubCell"/>
</dbReference>
<name>A0A2T0WS03_9RHOB</name>
<dbReference type="Pfam" id="PF00353">
    <property type="entry name" value="HemolysinCabind"/>
    <property type="match status" value="5"/>
</dbReference>
<reference evidence="10 11" key="1">
    <citation type="submission" date="2018-03" db="EMBL/GenBank/DDBJ databases">
        <title>Genomic Encyclopedia of Archaeal and Bacterial Type Strains, Phase II (KMG-II): from individual species to whole genera.</title>
        <authorList>
            <person name="Goeker M."/>
        </authorList>
    </citation>
    <scope>NUCLEOTIDE SEQUENCE [LARGE SCALE GENOMIC DNA]</scope>
    <source>
        <strain evidence="10 11">DSM 100212</strain>
    </source>
</reference>
<evidence type="ECO:0000256" key="5">
    <source>
        <dbReference type="ARBA" id="ARBA00022656"/>
    </source>
</evidence>
<keyword evidence="7" id="KW-0843">Virulence</keyword>
<dbReference type="PRINTS" id="PR00313">
    <property type="entry name" value="CABNDNGRPT"/>
</dbReference>
<evidence type="ECO:0000259" key="9">
    <source>
        <dbReference type="Pfam" id="PF08548"/>
    </source>
</evidence>
<proteinExistence type="predicted"/>
<dbReference type="PANTHER" id="PTHR38340:SF1">
    <property type="entry name" value="S-LAYER PROTEIN"/>
    <property type="match status" value="1"/>
</dbReference>
<evidence type="ECO:0000256" key="3">
    <source>
        <dbReference type="ARBA" id="ARBA00004613"/>
    </source>
</evidence>
<comment type="subcellular location">
    <subcellularLocation>
        <location evidence="2">Membrane</location>
    </subcellularLocation>
    <subcellularLocation>
        <location evidence="3">Secreted</location>
    </subcellularLocation>
</comment>
<dbReference type="GO" id="GO:0008237">
    <property type="term" value="F:metallopeptidase activity"/>
    <property type="evidence" value="ECO:0007669"/>
    <property type="project" value="InterPro"/>
</dbReference>
<dbReference type="InterPro" id="IPR011049">
    <property type="entry name" value="Serralysin-like_metalloprot_C"/>
</dbReference>
<feature type="domain" description="Peptidase M10 serralysin C-terminal" evidence="9">
    <location>
        <begin position="758"/>
        <end position="844"/>
    </location>
</feature>
<accession>A0A2T0WS03</accession>
<dbReference type="SUPFAM" id="SSF55486">
    <property type="entry name" value="Metalloproteases ('zincins'), catalytic domain"/>
    <property type="match status" value="1"/>
</dbReference>
<dbReference type="RefSeq" id="WP_106264603.1">
    <property type="nucleotide sequence ID" value="NZ_PVTQ01000006.1"/>
</dbReference>
<dbReference type="Pfam" id="PF08548">
    <property type="entry name" value="Peptidase_M10_C"/>
    <property type="match status" value="2"/>
</dbReference>
<evidence type="ECO:0000313" key="11">
    <source>
        <dbReference type="Proteomes" id="UP000238392"/>
    </source>
</evidence>
<protein>
    <submittedName>
        <fullName evidence="10">Ca2+-binding RTX toxin-like protein</fullName>
    </submittedName>
</protein>
<comment type="cofactor">
    <cofactor evidence="1">
        <name>Ca(2+)</name>
        <dbReference type="ChEBI" id="CHEBI:29108"/>
    </cofactor>
</comment>
<keyword evidence="8" id="KW-0472">Membrane</keyword>
<dbReference type="Gene3D" id="2.150.10.10">
    <property type="entry name" value="Serralysin-like metalloprotease, C-terminal"/>
    <property type="match status" value="4"/>
</dbReference>
<dbReference type="PRINTS" id="PR01488">
    <property type="entry name" value="RTXTOXINA"/>
</dbReference>
<keyword evidence="4" id="KW-0964">Secreted</keyword>
<gene>
    <name evidence="10" type="ORF">CLV74_106172</name>
</gene>
<evidence type="ECO:0000256" key="8">
    <source>
        <dbReference type="ARBA" id="ARBA00023136"/>
    </source>
</evidence>
<evidence type="ECO:0000256" key="6">
    <source>
        <dbReference type="ARBA" id="ARBA00022737"/>
    </source>
</evidence>
<keyword evidence="6" id="KW-0677">Repeat</keyword>
<feature type="domain" description="Peptidase M10 serralysin C-terminal" evidence="9">
    <location>
        <begin position="238"/>
        <end position="362"/>
    </location>
</feature>
<dbReference type="GO" id="GO:0090729">
    <property type="term" value="F:toxin activity"/>
    <property type="evidence" value="ECO:0007669"/>
    <property type="project" value="UniProtKB-KW"/>
</dbReference>
<dbReference type="PROSITE" id="PS00330">
    <property type="entry name" value="HEMOLYSIN_CALCIUM"/>
    <property type="match status" value="2"/>
</dbReference>
<dbReference type="Proteomes" id="UP000238392">
    <property type="component" value="Unassembled WGS sequence"/>
</dbReference>
<evidence type="ECO:0000313" key="10">
    <source>
        <dbReference type="EMBL" id="PRY89470.1"/>
    </source>
</evidence>
<evidence type="ECO:0000256" key="2">
    <source>
        <dbReference type="ARBA" id="ARBA00004370"/>
    </source>
</evidence>
<organism evidence="10 11">
    <name type="scientific">Donghicola tyrosinivorans</name>
    <dbReference type="NCBI Taxonomy" id="1652492"/>
    <lineage>
        <taxon>Bacteria</taxon>
        <taxon>Pseudomonadati</taxon>
        <taxon>Pseudomonadota</taxon>
        <taxon>Alphaproteobacteria</taxon>
        <taxon>Rhodobacterales</taxon>
        <taxon>Roseobacteraceae</taxon>
        <taxon>Donghicola</taxon>
    </lineage>
</organism>
<sequence length="883" mass="90921">MAEGTQTVLVFGATSGSGSDASEAAAQADFESQYDSLPDYSLAEVAADINTQIAWTIGEVSFAFPLTEAADYADTVRSGTLVPFTEAQIAAAREAMALIADVIDLDIVDAGKSVDADIRLYNSTLYGTTGSLPAGTGLNGDLWVYGFNELADPYDMSYGGYYFAALLRDLGRVFGLTETTSGTGGLTYEEIAGYIQDNQAYTIMSSNSAADAGLVWATEYPATPMVADILALQSLYGANMETRTGDTVYGFNANADRAVFDFDQLRAEGKAIAAVTIWDAGGIDTLDMSGFADDAAISLVDGKLSSVGGNNLNLGIAVGAVIENAIGGSGDDMISGNDANNVLIGGIGADFLEGGAGDDLLIGDFAEAAAATDYTHGIATMSRGSLVSYNIDASSATDLSVEMLVSFDEVSITQSLSGLPGGWSLSFSATDNGIWYSNGSAWFYQNTSSIKATDGDLHRLSVTLDSAASAVQVYIDGILCANFEGDVIPAAFTDREGVRFNHQGQLADVRFFNRVLTAKEIQENAFADIGPNAEGLISRLAVNAAGGVLKDTVSKDVANVSGDLTFETVALLTLDDTLKGGEGADTLMGGEGEDELYGNDGDDVLIGGAGADTLQGGYGDDMVDYRTSSEAVTINVEEGTGAGGDAEGDSLFSIEVVLGSGYDDLLIGSASDDVLRGANGNDTVRGGAGSDVLRGGNGDDVLRANLDDDRLVGGAGADILDGGQGSDTVLYNNSDEAVIIDLGAGTGQGGQAEGDRLINIERVLGSEGNDILIGDDADNVLAGNVGRDTVMGAGGNDTLFGGAGADTFVFQADGSTDTVQDFGRGEDVLDLSATDAGFTLLTFTTIEEGTLVSYDGLEIILRGVAVEELDAQSFIFAEVDGLL</sequence>
<dbReference type="InterPro" id="IPR024079">
    <property type="entry name" value="MetalloPept_cat_dom_sf"/>
</dbReference>
<keyword evidence="11" id="KW-1185">Reference proteome</keyword>
<dbReference type="CDD" id="cd04277">
    <property type="entry name" value="ZnMc_serralysin_like"/>
    <property type="match status" value="1"/>
</dbReference>
<dbReference type="GO" id="GO:0005509">
    <property type="term" value="F:calcium ion binding"/>
    <property type="evidence" value="ECO:0007669"/>
    <property type="project" value="InterPro"/>
</dbReference>
<dbReference type="GO" id="GO:0005615">
    <property type="term" value="C:extracellular space"/>
    <property type="evidence" value="ECO:0007669"/>
    <property type="project" value="InterPro"/>
</dbReference>